<dbReference type="PROSITE" id="PS50048">
    <property type="entry name" value="ZN2_CY6_FUNGAL_2"/>
    <property type="match status" value="1"/>
</dbReference>
<sequence>MEPQCSIVTNALACTICGKPFTSTPAYKRHVNYCSQAQKRPRKRMRSCLACSAAKHKCSFGHPCTRCAARAIACHYQQRGLPVSGATTPPPTGSDLISPITIQHSHGPGAQRLQSTVLEPDLAWRKAEILPADEVTAMARLAFQEISYDELKTFYDALMKNENVSSTAFIMMGTLLPGMSSAASCTIRGFSPNSTSASLKVEDLVLPGRIMPHCTPQLSIDDGNLLKRRAALHSLTRNQIPGNGYRLPPTLQPRHNVRPLDLVRHDAIFYSSSRGIVECLRSYPFMMTRRKSFPPIIHQYCDSVATLPEALSQCAEIARLFIQSPQGERQEVWAKISAQQAIFRANIDISSKMDIVSQIQADLIYVLMRALDDQSPSLVIGLEDLEVHQLLAIKSINLIEFESILLLMNPWRDTSWAEWVYDETRRRLACLWFIISRVVDIRHGVWCPGLQGCRDMPLPAPKALWEARSEAEWREERREIEARSGSMLTTIGDLLDAREAGTAGQRALSMWYAECDSFGHLLRLAVSLI</sequence>
<keyword evidence="2" id="KW-0862">Zinc</keyword>
<feature type="domain" description="C2H2-type" evidence="8">
    <location>
        <begin position="12"/>
        <end position="41"/>
    </location>
</feature>
<keyword evidence="4" id="KW-0804">Transcription</keyword>
<dbReference type="AlphaFoldDB" id="A0A9P9BWN6"/>
<evidence type="ECO:0000259" key="8">
    <source>
        <dbReference type="PROSITE" id="PS50157"/>
    </source>
</evidence>
<dbReference type="PANTHER" id="PTHR47660:SF3">
    <property type="entry name" value="FINGER DOMAIN PROTEIN, PUTATIVE (AFU_ORTHOLOGUE AFUA_4G03310)-RELATED"/>
    <property type="match status" value="1"/>
</dbReference>
<evidence type="ECO:0000313" key="10">
    <source>
        <dbReference type="Proteomes" id="UP000756346"/>
    </source>
</evidence>
<evidence type="ECO:0000313" key="9">
    <source>
        <dbReference type="EMBL" id="KAH7040977.1"/>
    </source>
</evidence>
<dbReference type="EMBL" id="JAGTJQ010000001">
    <property type="protein sequence ID" value="KAH7040977.1"/>
    <property type="molecule type" value="Genomic_DNA"/>
</dbReference>
<evidence type="ECO:0000256" key="1">
    <source>
        <dbReference type="ARBA" id="ARBA00022723"/>
    </source>
</evidence>
<keyword evidence="5" id="KW-0539">Nucleus</keyword>
<evidence type="ECO:0000256" key="4">
    <source>
        <dbReference type="ARBA" id="ARBA00023163"/>
    </source>
</evidence>
<evidence type="ECO:0000259" key="7">
    <source>
        <dbReference type="PROSITE" id="PS50048"/>
    </source>
</evidence>
<dbReference type="InterPro" id="IPR001138">
    <property type="entry name" value="Zn2Cys6_DnaBD"/>
</dbReference>
<evidence type="ECO:0000256" key="6">
    <source>
        <dbReference type="PROSITE-ProRule" id="PRU00042"/>
    </source>
</evidence>
<dbReference type="SMART" id="SM00066">
    <property type="entry name" value="GAL4"/>
    <property type="match status" value="1"/>
</dbReference>
<dbReference type="SUPFAM" id="SSF57701">
    <property type="entry name" value="Zn2/Cys6 DNA-binding domain"/>
    <property type="match status" value="1"/>
</dbReference>
<dbReference type="Gene3D" id="4.10.240.10">
    <property type="entry name" value="Zn(2)-C6 fungal-type DNA-binding domain"/>
    <property type="match status" value="1"/>
</dbReference>
<evidence type="ECO:0000256" key="3">
    <source>
        <dbReference type="ARBA" id="ARBA00023015"/>
    </source>
</evidence>
<accession>A0A9P9BWN6</accession>
<keyword evidence="1" id="KW-0479">Metal-binding</keyword>
<dbReference type="PANTHER" id="PTHR47660">
    <property type="entry name" value="TRANSCRIPTION FACTOR WITH C2H2 AND ZN(2)-CYS(6) DNA BINDING DOMAIN (EUROFUNG)-RELATED-RELATED"/>
    <property type="match status" value="1"/>
</dbReference>
<dbReference type="InterPro" id="IPR036864">
    <property type="entry name" value="Zn2-C6_fun-type_DNA-bd_sf"/>
</dbReference>
<dbReference type="InterPro" id="IPR013087">
    <property type="entry name" value="Znf_C2H2_type"/>
</dbReference>
<dbReference type="GO" id="GO:0008270">
    <property type="term" value="F:zinc ion binding"/>
    <property type="evidence" value="ECO:0007669"/>
    <property type="project" value="UniProtKB-KW"/>
</dbReference>
<evidence type="ECO:0008006" key="11">
    <source>
        <dbReference type="Google" id="ProtNLM"/>
    </source>
</evidence>
<dbReference type="Proteomes" id="UP000756346">
    <property type="component" value="Unassembled WGS sequence"/>
</dbReference>
<proteinExistence type="predicted"/>
<dbReference type="RefSeq" id="XP_046019032.1">
    <property type="nucleotide sequence ID" value="XM_046160791.1"/>
</dbReference>
<dbReference type="PROSITE" id="PS00463">
    <property type="entry name" value="ZN2_CY6_FUNGAL_1"/>
    <property type="match status" value="1"/>
</dbReference>
<protein>
    <recommendedName>
        <fullName evidence="11">Zn(2)-C6 fungal-type domain-containing protein</fullName>
    </recommendedName>
</protein>
<keyword evidence="3" id="KW-0805">Transcription regulation</keyword>
<dbReference type="GO" id="GO:0000981">
    <property type="term" value="F:DNA-binding transcription factor activity, RNA polymerase II-specific"/>
    <property type="evidence" value="ECO:0007669"/>
    <property type="project" value="InterPro"/>
</dbReference>
<dbReference type="GeneID" id="70190337"/>
<feature type="domain" description="Zn(2)-C6 fungal-type" evidence="7">
    <location>
        <begin position="47"/>
        <end position="76"/>
    </location>
</feature>
<organism evidence="9 10">
    <name type="scientific">Microdochium trichocladiopsis</name>
    <dbReference type="NCBI Taxonomy" id="1682393"/>
    <lineage>
        <taxon>Eukaryota</taxon>
        <taxon>Fungi</taxon>
        <taxon>Dikarya</taxon>
        <taxon>Ascomycota</taxon>
        <taxon>Pezizomycotina</taxon>
        <taxon>Sordariomycetes</taxon>
        <taxon>Xylariomycetidae</taxon>
        <taxon>Xylariales</taxon>
        <taxon>Microdochiaceae</taxon>
        <taxon>Microdochium</taxon>
    </lineage>
</organism>
<gene>
    <name evidence="9" type="ORF">B0I36DRAFT_379824</name>
</gene>
<reference evidence="9" key="1">
    <citation type="journal article" date="2021" name="Nat. Commun.">
        <title>Genetic determinants of endophytism in the Arabidopsis root mycobiome.</title>
        <authorList>
            <person name="Mesny F."/>
            <person name="Miyauchi S."/>
            <person name="Thiergart T."/>
            <person name="Pickel B."/>
            <person name="Atanasova L."/>
            <person name="Karlsson M."/>
            <person name="Huettel B."/>
            <person name="Barry K.W."/>
            <person name="Haridas S."/>
            <person name="Chen C."/>
            <person name="Bauer D."/>
            <person name="Andreopoulos W."/>
            <person name="Pangilinan J."/>
            <person name="LaButti K."/>
            <person name="Riley R."/>
            <person name="Lipzen A."/>
            <person name="Clum A."/>
            <person name="Drula E."/>
            <person name="Henrissat B."/>
            <person name="Kohler A."/>
            <person name="Grigoriev I.V."/>
            <person name="Martin F.M."/>
            <person name="Hacquard S."/>
        </authorList>
    </citation>
    <scope>NUCLEOTIDE SEQUENCE</scope>
    <source>
        <strain evidence="9">MPI-CAGE-CH-0230</strain>
    </source>
</reference>
<keyword evidence="10" id="KW-1185">Reference proteome</keyword>
<evidence type="ECO:0000256" key="5">
    <source>
        <dbReference type="ARBA" id="ARBA00023242"/>
    </source>
</evidence>
<comment type="caution">
    <text evidence="9">The sequence shown here is derived from an EMBL/GenBank/DDBJ whole genome shotgun (WGS) entry which is preliminary data.</text>
</comment>
<evidence type="ECO:0000256" key="2">
    <source>
        <dbReference type="ARBA" id="ARBA00022833"/>
    </source>
</evidence>
<name>A0A9P9BWN6_9PEZI</name>
<dbReference type="Pfam" id="PF00172">
    <property type="entry name" value="Zn_clus"/>
    <property type="match status" value="1"/>
</dbReference>
<dbReference type="CDD" id="cd00067">
    <property type="entry name" value="GAL4"/>
    <property type="match status" value="1"/>
</dbReference>
<keyword evidence="6" id="KW-0863">Zinc-finger</keyword>
<dbReference type="PROSITE" id="PS50157">
    <property type="entry name" value="ZINC_FINGER_C2H2_2"/>
    <property type="match status" value="1"/>
</dbReference>
<dbReference type="OrthoDB" id="5423818at2759"/>